<organism evidence="1 2">
    <name type="scientific">Parasponia andersonii</name>
    <name type="common">Sponia andersonii</name>
    <dbReference type="NCBI Taxonomy" id="3476"/>
    <lineage>
        <taxon>Eukaryota</taxon>
        <taxon>Viridiplantae</taxon>
        <taxon>Streptophyta</taxon>
        <taxon>Embryophyta</taxon>
        <taxon>Tracheophyta</taxon>
        <taxon>Spermatophyta</taxon>
        <taxon>Magnoliopsida</taxon>
        <taxon>eudicotyledons</taxon>
        <taxon>Gunneridae</taxon>
        <taxon>Pentapetalae</taxon>
        <taxon>rosids</taxon>
        <taxon>fabids</taxon>
        <taxon>Rosales</taxon>
        <taxon>Cannabaceae</taxon>
        <taxon>Parasponia</taxon>
    </lineage>
</organism>
<name>A0A2P5BGY3_PARAD</name>
<reference evidence="2" key="1">
    <citation type="submission" date="2016-06" db="EMBL/GenBank/DDBJ databases">
        <title>Parallel loss of symbiosis genes in relatives of nitrogen-fixing non-legume Parasponia.</title>
        <authorList>
            <person name="Van Velzen R."/>
            <person name="Holmer R."/>
            <person name="Bu F."/>
            <person name="Rutten L."/>
            <person name="Van Zeijl A."/>
            <person name="Liu W."/>
            <person name="Santuari L."/>
            <person name="Cao Q."/>
            <person name="Sharma T."/>
            <person name="Shen D."/>
            <person name="Roswanjaya Y."/>
            <person name="Wardhani T."/>
            <person name="Kalhor M.S."/>
            <person name="Jansen J."/>
            <person name="Van den Hoogen J."/>
            <person name="Gungor B."/>
            <person name="Hartog M."/>
            <person name="Hontelez J."/>
            <person name="Verver J."/>
            <person name="Yang W.-C."/>
            <person name="Schijlen E."/>
            <person name="Repin R."/>
            <person name="Schilthuizen M."/>
            <person name="Schranz E."/>
            <person name="Heidstra R."/>
            <person name="Miyata K."/>
            <person name="Fedorova E."/>
            <person name="Kohlen W."/>
            <person name="Bisseling T."/>
            <person name="Smit S."/>
            <person name="Geurts R."/>
        </authorList>
    </citation>
    <scope>NUCLEOTIDE SEQUENCE [LARGE SCALE GENOMIC DNA]</scope>
    <source>
        <strain evidence="2">cv. WU1-14</strain>
    </source>
</reference>
<evidence type="ECO:0000313" key="1">
    <source>
        <dbReference type="EMBL" id="PON48035.1"/>
    </source>
</evidence>
<dbReference type="Proteomes" id="UP000237105">
    <property type="component" value="Unassembled WGS sequence"/>
</dbReference>
<comment type="caution">
    <text evidence="1">The sequence shown here is derived from an EMBL/GenBank/DDBJ whole genome shotgun (WGS) entry which is preliminary data.</text>
</comment>
<gene>
    <name evidence="1" type="ORF">PanWU01x14_240280</name>
</gene>
<keyword evidence="2" id="KW-1185">Reference proteome</keyword>
<evidence type="ECO:0000313" key="2">
    <source>
        <dbReference type="Proteomes" id="UP000237105"/>
    </source>
</evidence>
<dbReference type="OrthoDB" id="1748548at2759"/>
<protein>
    <submittedName>
        <fullName evidence="1">Uncharacterized protein</fullName>
    </submittedName>
</protein>
<proteinExistence type="predicted"/>
<accession>A0A2P5BGY3</accession>
<dbReference type="AlphaFoldDB" id="A0A2P5BGY3"/>
<sequence length="81" mass="8909">MEKILFLASCGYGHLVIRSYNRNKFVLINADEIVGVTSKANASGGNKQQNCLSLRKLGFMGPTMCNLKQSNPTKWDGTSNQ</sequence>
<dbReference type="EMBL" id="JXTB01000283">
    <property type="protein sequence ID" value="PON48035.1"/>
    <property type="molecule type" value="Genomic_DNA"/>
</dbReference>